<proteinExistence type="predicted"/>
<dbReference type="EMBL" id="JABEQH010000025">
    <property type="protein sequence ID" value="MBB2177293.1"/>
    <property type="molecule type" value="Genomic_DNA"/>
</dbReference>
<accession>A0A7W4J9Y6</accession>
<reference evidence="2 3" key="1">
    <citation type="submission" date="2020-04" db="EMBL/GenBank/DDBJ databases">
        <title>Description of novel Gluconacetobacter.</title>
        <authorList>
            <person name="Sombolestani A."/>
        </authorList>
    </citation>
    <scope>NUCLEOTIDE SEQUENCE [LARGE SCALE GENOMIC DNA]</scope>
    <source>
        <strain evidence="2 3">LMG 21312</strain>
    </source>
</reference>
<dbReference type="AlphaFoldDB" id="A0A7W4J9Y6"/>
<sequence>MNVKKNGTKPAGVPADGRVTGMQIHHHHHYHAPAKAPAVTSPRAVPAVARGKAAPAGARKGGRRA</sequence>
<evidence type="ECO:0000313" key="2">
    <source>
        <dbReference type="EMBL" id="MBB2177293.1"/>
    </source>
</evidence>
<evidence type="ECO:0000256" key="1">
    <source>
        <dbReference type="SAM" id="MobiDB-lite"/>
    </source>
</evidence>
<dbReference type="Proteomes" id="UP000561066">
    <property type="component" value="Unassembled WGS sequence"/>
</dbReference>
<protein>
    <submittedName>
        <fullName evidence="2">Uncharacterized protein</fullName>
    </submittedName>
</protein>
<name>A0A7W4J9Y6_9PROT</name>
<dbReference type="RefSeq" id="WP_182944631.1">
    <property type="nucleotide sequence ID" value="NZ_JABEQH010000025.1"/>
</dbReference>
<gene>
    <name evidence="2" type="ORF">HLH21_15400</name>
</gene>
<feature type="compositionally biased region" description="Low complexity" evidence="1">
    <location>
        <begin position="33"/>
        <end position="58"/>
    </location>
</feature>
<evidence type="ECO:0000313" key="3">
    <source>
        <dbReference type="Proteomes" id="UP000561066"/>
    </source>
</evidence>
<comment type="caution">
    <text evidence="2">The sequence shown here is derived from an EMBL/GenBank/DDBJ whole genome shotgun (WGS) entry which is preliminary data.</text>
</comment>
<keyword evidence="3" id="KW-1185">Reference proteome</keyword>
<organism evidence="2 3">
    <name type="scientific">Gluconacetobacter johannae</name>
    <dbReference type="NCBI Taxonomy" id="112140"/>
    <lineage>
        <taxon>Bacteria</taxon>
        <taxon>Pseudomonadati</taxon>
        <taxon>Pseudomonadota</taxon>
        <taxon>Alphaproteobacteria</taxon>
        <taxon>Acetobacterales</taxon>
        <taxon>Acetobacteraceae</taxon>
        <taxon>Gluconacetobacter</taxon>
    </lineage>
</organism>
<feature type="region of interest" description="Disordered" evidence="1">
    <location>
        <begin position="24"/>
        <end position="65"/>
    </location>
</feature>